<dbReference type="InterPro" id="IPR038905">
    <property type="entry name" value="ARMC2"/>
</dbReference>
<feature type="region of interest" description="Disordered" evidence="1">
    <location>
        <begin position="101"/>
        <end position="129"/>
    </location>
</feature>
<dbReference type="Proteomes" id="UP000694383">
    <property type="component" value="Unplaced"/>
</dbReference>
<dbReference type="PANTHER" id="PTHR21356:SF1">
    <property type="entry name" value="ARMADILLO REPEAT-CONTAINING PROTEIN 2"/>
    <property type="match status" value="1"/>
</dbReference>
<sequence>MWDAIKKIYFFITFSQTGTHAMELKHEIRCPFISHSNMSKKTCSEIIREARQSLRVQSTQRPFTPKESHRQLFGANSVRAGHDNRPSSTFSVCARNFDASNSRPASGNRLPPLNHKPTFPVPSVAETVPKPPLEARRGLAGARVAVLKAGAVTTLQPLQTHTKNDKSRLNSGSDPKPLPARRTTPPRGPVIPGPHRPATDR</sequence>
<evidence type="ECO:0000313" key="2">
    <source>
        <dbReference type="Ensembl" id="ENSOSIP00000018174.1"/>
    </source>
</evidence>
<keyword evidence="3" id="KW-1185">Reference proteome</keyword>
<dbReference type="AlphaFoldDB" id="A0A8C7XT62"/>
<protein>
    <submittedName>
        <fullName evidence="2">Uncharacterized protein</fullName>
    </submittedName>
</protein>
<feature type="compositionally biased region" description="Pro residues" evidence="1">
    <location>
        <begin position="186"/>
        <end position="195"/>
    </location>
</feature>
<dbReference type="PANTHER" id="PTHR21356">
    <property type="entry name" value="ARMADILLO REPEAT CONTAINING 2"/>
    <property type="match status" value="1"/>
</dbReference>
<accession>A0A8C7XT62</accession>
<feature type="region of interest" description="Disordered" evidence="1">
    <location>
        <begin position="157"/>
        <end position="201"/>
    </location>
</feature>
<dbReference type="GO" id="GO:0007288">
    <property type="term" value="P:sperm axoneme assembly"/>
    <property type="evidence" value="ECO:0007669"/>
    <property type="project" value="TreeGrafter"/>
</dbReference>
<name>A0A8C7XT62_9TELE</name>
<dbReference type="GeneTree" id="ENSGT00390000000663"/>
<dbReference type="Ensembl" id="ENSOSIT00000019196.1">
    <property type="protein sequence ID" value="ENSOSIP00000018174.1"/>
    <property type="gene ID" value="ENSOSIG00000009887.1"/>
</dbReference>
<proteinExistence type="predicted"/>
<reference evidence="2" key="2">
    <citation type="submission" date="2025-09" db="UniProtKB">
        <authorList>
            <consortium name="Ensembl"/>
        </authorList>
    </citation>
    <scope>IDENTIFICATION</scope>
</reference>
<evidence type="ECO:0000313" key="3">
    <source>
        <dbReference type="Proteomes" id="UP000694383"/>
    </source>
</evidence>
<organism evidence="2 3">
    <name type="scientific">Oryzias sinensis</name>
    <name type="common">Chinese medaka</name>
    <dbReference type="NCBI Taxonomy" id="183150"/>
    <lineage>
        <taxon>Eukaryota</taxon>
        <taxon>Metazoa</taxon>
        <taxon>Chordata</taxon>
        <taxon>Craniata</taxon>
        <taxon>Vertebrata</taxon>
        <taxon>Euteleostomi</taxon>
        <taxon>Actinopterygii</taxon>
        <taxon>Neopterygii</taxon>
        <taxon>Teleostei</taxon>
        <taxon>Neoteleostei</taxon>
        <taxon>Acanthomorphata</taxon>
        <taxon>Ovalentaria</taxon>
        <taxon>Atherinomorphae</taxon>
        <taxon>Beloniformes</taxon>
        <taxon>Adrianichthyidae</taxon>
        <taxon>Oryziinae</taxon>
        <taxon>Oryzias</taxon>
    </lineage>
</organism>
<reference evidence="2" key="1">
    <citation type="submission" date="2025-08" db="UniProtKB">
        <authorList>
            <consortium name="Ensembl"/>
        </authorList>
    </citation>
    <scope>IDENTIFICATION</scope>
</reference>
<evidence type="ECO:0000256" key="1">
    <source>
        <dbReference type="SAM" id="MobiDB-lite"/>
    </source>
</evidence>